<keyword evidence="1" id="KW-0472">Membrane</keyword>
<gene>
    <name evidence="2" type="ORF">DSM107010_44530</name>
</gene>
<evidence type="ECO:0000256" key="1">
    <source>
        <dbReference type="SAM" id="Phobius"/>
    </source>
</evidence>
<evidence type="ECO:0000313" key="3">
    <source>
        <dbReference type="Proteomes" id="UP000282574"/>
    </source>
</evidence>
<sequence length="176" mass="18940">MKILDSQGRLFGKVSLLDIGAALVIFLVVVGIFFFPGTSGAQIGVTTKPVEIDVIVRGLSVRDPQQLFEQGLKPGGKTNIIIRNQPYGQVGVKAVKQLPRTTLVPQPDGSVKVLPDPRENQYIMDMVVTLEGNAQLTKNGPVIGNSKLKIGIPAQLEGFNYDFTGGVIALRFPEKG</sequence>
<name>A0AB37UH10_9CYAN</name>
<dbReference type="Pfam" id="PF14221">
    <property type="entry name" value="DUF4330"/>
    <property type="match status" value="1"/>
</dbReference>
<reference evidence="2 3" key="1">
    <citation type="journal article" date="2019" name="Genome Biol. Evol.">
        <title>Day and night: Metabolic profiles and evolutionary relationships of six axenic non-marine cyanobacteria.</title>
        <authorList>
            <person name="Will S.E."/>
            <person name="Henke P."/>
            <person name="Boedeker C."/>
            <person name="Huang S."/>
            <person name="Brinkmann H."/>
            <person name="Rohde M."/>
            <person name="Jarek M."/>
            <person name="Friedl T."/>
            <person name="Seufert S."/>
            <person name="Schumacher M."/>
            <person name="Overmann J."/>
            <person name="Neumann-Schaal M."/>
            <person name="Petersen J."/>
        </authorList>
    </citation>
    <scope>NUCLEOTIDE SEQUENCE [LARGE SCALE GENOMIC DNA]</scope>
    <source>
        <strain evidence="2 3">SAG 39.79</strain>
    </source>
</reference>
<dbReference type="Proteomes" id="UP000282574">
    <property type="component" value="Unassembled WGS sequence"/>
</dbReference>
<dbReference type="AlphaFoldDB" id="A0AB37UH10"/>
<dbReference type="RefSeq" id="WP_015154017.1">
    <property type="nucleotide sequence ID" value="NZ_RSCK01000046.1"/>
</dbReference>
<accession>A0AB37UH10</accession>
<keyword evidence="3" id="KW-1185">Reference proteome</keyword>
<keyword evidence="1" id="KW-0812">Transmembrane</keyword>
<evidence type="ECO:0008006" key="4">
    <source>
        <dbReference type="Google" id="ProtNLM"/>
    </source>
</evidence>
<proteinExistence type="predicted"/>
<keyword evidence="1" id="KW-1133">Transmembrane helix</keyword>
<dbReference type="EMBL" id="RSCK01000046">
    <property type="protein sequence ID" value="RUT09420.1"/>
    <property type="molecule type" value="Genomic_DNA"/>
</dbReference>
<organism evidence="2 3">
    <name type="scientific">Chroococcidiopsis cubana SAG 39.79</name>
    <dbReference type="NCBI Taxonomy" id="388085"/>
    <lineage>
        <taxon>Bacteria</taxon>
        <taxon>Bacillati</taxon>
        <taxon>Cyanobacteriota</taxon>
        <taxon>Cyanophyceae</taxon>
        <taxon>Chroococcidiopsidales</taxon>
        <taxon>Chroococcidiopsidaceae</taxon>
        <taxon>Chroococcidiopsis</taxon>
    </lineage>
</organism>
<feature type="transmembrane region" description="Helical" evidence="1">
    <location>
        <begin position="16"/>
        <end position="35"/>
    </location>
</feature>
<protein>
    <recommendedName>
        <fullName evidence="4">Pyruvate/2-oxoglutarate dehydrogenase complex,dihydrolipoamide dehydrogenase (E3) component</fullName>
    </recommendedName>
</protein>
<dbReference type="InterPro" id="IPR025480">
    <property type="entry name" value="DUF4330"/>
</dbReference>
<comment type="caution">
    <text evidence="2">The sequence shown here is derived from an EMBL/GenBank/DDBJ whole genome shotgun (WGS) entry which is preliminary data.</text>
</comment>
<evidence type="ECO:0000313" key="2">
    <source>
        <dbReference type="EMBL" id="RUT09420.1"/>
    </source>
</evidence>